<dbReference type="EMBL" id="CP021995">
    <property type="protein sequence ID" value="ASD26887.1"/>
    <property type="molecule type" value="Genomic_DNA"/>
</dbReference>
<dbReference type="InterPro" id="IPR012337">
    <property type="entry name" value="RNaseH-like_sf"/>
</dbReference>
<dbReference type="SUPFAM" id="SSF53098">
    <property type="entry name" value="Ribonuclease H-like"/>
    <property type="match status" value="1"/>
</dbReference>
<dbReference type="PROSITE" id="PS50994">
    <property type="entry name" value="INTEGRASE"/>
    <property type="match status" value="1"/>
</dbReference>
<protein>
    <recommendedName>
        <fullName evidence="2">Integrase catalytic domain-containing protein</fullName>
    </recommendedName>
</protein>
<accession>A0A1Z3LXX4</accession>
<evidence type="ECO:0000256" key="1">
    <source>
        <dbReference type="SAM" id="MobiDB-lite"/>
    </source>
</evidence>
<organism evidence="3 4">
    <name type="scientific">Brevundimonas diminuta</name>
    <name type="common">Pseudomonas diminuta</name>
    <dbReference type="NCBI Taxonomy" id="293"/>
    <lineage>
        <taxon>Bacteria</taxon>
        <taxon>Pseudomonadati</taxon>
        <taxon>Pseudomonadota</taxon>
        <taxon>Alphaproteobacteria</taxon>
        <taxon>Caulobacterales</taxon>
        <taxon>Caulobacteraceae</taxon>
        <taxon>Brevundimonas</taxon>
    </lineage>
</organism>
<name>A0A1Z3LXX4_BREDI</name>
<gene>
    <name evidence="3" type="ORF">CD943_08285</name>
</gene>
<reference evidence="3 4" key="1">
    <citation type="submission" date="2017-06" db="EMBL/GenBank/DDBJ databases">
        <title>Biodegradation of gentamicin by bacterial consortia AMQD4 in synthetic medium and raw gentamicin sewage.</title>
        <authorList>
            <person name="Chang H."/>
            <person name="Feng Y."/>
            <person name="Li Z."/>
            <person name="Xue J."/>
            <person name="Cheng D."/>
        </authorList>
    </citation>
    <scope>NUCLEOTIDE SEQUENCE [LARGE SCALE GENOMIC DNA]</scope>
    <source>
        <strain evidence="3 4">BZC3</strain>
    </source>
</reference>
<dbReference type="AlphaFoldDB" id="A0A1Z3LXX4"/>
<proteinExistence type="predicted"/>
<reference evidence="3 4" key="2">
    <citation type="submission" date="2017-06" db="EMBL/GenBank/DDBJ databases">
        <authorList>
            <person name="Kim H.J."/>
            <person name="Triplett B.A."/>
        </authorList>
    </citation>
    <scope>NUCLEOTIDE SEQUENCE [LARGE SCALE GENOMIC DNA]</scope>
    <source>
        <strain evidence="3 4">BZC3</strain>
    </source>
</reference>
<dbReference type="InterPro" id="IPR001584">
    <property type="entry name" value="Integrase_cat-core"/>
</dbReference>
<evidence type="ECO:0000313" key="4">
    <source>
        <dbReference type="Proteomes" id="UP000197024"/>
    </source>
</evidence>
<dbReference type="Pfam" id="PF09299">
    <property type="entry name" value="Mu-transpos_C"/>
    <property type="match status" value="1"/>
</dbReference>
<feature type="compositionally biased region" description="Pro residues" evidence="1">
    <location>
        <begin position="607"/>
        <end position="627"/>
    </location>
</feature>
<evidence type="ECO:0000313" key="3">
    <source>
        <dbReference type="EMBL" id="ASD26887.1"/>
    </source>
</evidence>
<dbReference type="Gene3D" id="3.30.420.10">
    <property type="entry name" value="Ribonuclease H-like superfamily/Ribonuclease H"/>
    <property type="match status" value="1"/>
</dbReference>
<dbReference type="Proteomes" id="UP000197024">
    <property type="component" value="Chromosome"/>
</dbReference>
<dbReference type="InterPro" id="IPR015378">
    <property type="entry name" value="Transposase-like_Mu_C"/>
</dbReference>
<feature type="compositionally biased region" description="Basic and acidic residues" evidence="1">
    <location>
        <begin position="587"/>
        <end position="598"/>
    </location>
</feature>
<evidence type="ECO:0000259" key="2">
    <source>
        <dbReference type="PROSITE" id="PS50994"/>
    </source>
</evidence>
<dbReference type="InterPro" id="IPR036397">
    <property type="entry name" value="RNaseH_sf"/>
</dbReference>
<sequence length="641" mass="73166">MRKSEHCLKGLRLDAGVNVTIGKRPATIVRVLDLDSYLVRFESEEHRLVGRKDIDDPRSVSAPIRALDDYSAKETEEAYRWWEVLKPLLTGAISRGEKSDFIIEAGKVLGVDRATVYRRVKGYTGSVMSLLPKGGQGARGQRRMSAERDALLDAIIRKHYLVKNQPAPMTVYKEHLEIEFAKAGLRPPVLATFYARIAALDPIEVIEARQGKRASHDAKKRLMGSYPFAEAPLSSVQIDYWDYDLEVVDSVDRLPIGRPRLTMVIDTFSFMPIGYYLSLDPTGASSAGLAIFHSITRKERWLADLGVEMEWPVWGFPKMIHADNAKEFRGSMLRQFMANVDGELMNRKVKTPRYGPHIERYFGKLAFSVKHLPGATGSNIRERAKLPDPRKSASLTLGELELYLLSVIKEHINTKHSTLGMTPLEKWRSYFFEGTRQINKLPDEVDNLDFWRKELMPKTERTLQSYGVQWDLFHYDSDGLVALRQRHAKTPSKTFTVRRDPRDVSEVYVWDPDNKVYLTVRYRSPMSIGMSLWDQRATKRALEEQGLMHIGENEIFDAHKERIKRQELVASSKQDTVKARRQREQKRRHEDARKREKAVVTGSGPPAAVPRPIAVPLPAEPPPPESPAAPRRTDTFDDLDI</sequence>
<feature type="region of interest" description="Disordered" evidence="1">
    <location>
        <begin position="567"/>
        <end position="641"/>
    </location>
</feature>
<feature type="domain" description="Integrase catalytic" evidence="2">
    <location>
        <begin position="228"/>
        <end position="431"/>
    </location>
</feature>
<dbReference type="GO" id="GO:0003676">
    <property type="term" value="F:nucleic acid binding"/>
    <property type="evidence" value="ECO:0007669"/>
    <property type="project" value="InterPro"/>
</dbReference>
<dbReference type="GO" id="GO:0015074">
    <property type="term" value="P:DNA integration"/>
    <property type="evidence" value="ECO:0007669"/>
    <property type="project" value="InterPro"/>
</dbReference>